<dbReference type="GeneID" id="44004645"/>
<name>A0A424Z099_9BACT</name>
<dbReference type="Gene3D" id="1.10.150.240">
    <property type="entry name" value="Putative phosphatase, domain 2"/>
    <property type="match status" value="1"/>
</dbReference>
<evidence type="ECO:0000256" key="4">
    <source>
        <dbReference type="ARBA" id="ARBA00013078"/>
    </source>
</evidence>
<gene>
    <name evidence="5" type="ORF">A2J15_003845</name>
    <name evidence="6" type="ORF">DZD40_04225</name>
</gene>
<dbReference type="EMBL" id="CP031611">
    <property type="protein sequence ID" value="AXP08839.1"/>
    <property type="molecule type" value="Genomic_DNA"/>
</dbReference>
<reference evidence="7 8" key="1">
    <citation type="submission" date="2018-08" db="EMBL/GenBank/DDBJ databases">
        <title>Survival mechanisms of Campylobacter hepaticus identified by genomic analysis and comparative transcriptomic analysis of in vivo and in vitro derived bacteria.</title>
        <authorList>
            <person name="Van T.T.H."/>
            <person name="Moore R.J."/>
        </authorList>
    </citation>
    <scope>NUCLEOTIDE SEQUENCE [LARGE SCALE GENOMIC DNA]</scope>
    <source>
        <strain evidence="6 8">54L</strain>
        <strain evidence="5 7">HV10</strain>
    </source>
</reference>
<dbReference type="SFLD" id="SFLDS00003">
    <property type="entry name" value="Haloacid_Dehalogenase"/>
    <property type="match status" value="1"/>
</dbReference>
<proteinExistence type="inferred from homology"/>
<dbReference type="Proteomes" id="UP000093205">
    <property type="component" value="Chromosome"/>
</dbReference>
<evidence type="ECO:0000313" key="8">
    <source>
        <dbReference type="Proteomes" id="UP000286095"/>
    </source>
</evidence>
<dbReference type="KEGG" id="chw:A2J15_003845"/>
<organism evidence="6 8">
    <name type="scientific">Campylobacter hepaticus</name>
    <dbReference type="NCBI Taxonomy" id="1813019"/>
    <lineage>
        <taxon>Bacteria</taxon>
        <taxon>Pseudomonadati</taxon>
        <taxon>Campylobacterota</taxon>
        <taxon>Epsilonproteobacteria</taxon>
        <taxon>Campylobacterales</taxon>
        <taxon>Campylobacteraceae</taxon>
        <taxon>Campylobacter</taxon>
    </lineage>
</organism>
<evidence type="ECO:0000256" key="3">
    <source>
        <dbReference type="ARBA" id="ARBA00006171"/>
    </source>
</evidence>
<dbReference type="GO" id="GO:0008967">
    <property type="term" value="F:phosphoglycolate phosphatase activity"/>
    <property type="evidence" value="ECO:0007669"/>
    <property type="project" value="UniProtKB-EC"/>
</dbReference>
<comment type="catalytic activity">
    <reaction evidence="1">
        <text>2-phosphoglycolate + H2O = glycolate + phosphate</text>
        <dbReference type="Rhea" id="RHEA:14369"/>
        <dbReference type="ChEBI" id="CHEBI:15377"/>
        <dbReference type="ChEBI" id="CHEBI:29805"/>
        <dbReference type="ChEBI" id="CHEBI:43474"/>
        <dbReference type="ChEBI" id="CHEBI:58033"/>
        <dbReference type="EC" id="3.1.3.18"/>
    </reaction>
</comment>
<evidence type="ECO:0000313" key="6">
    <source>
        <dbReference type="EMBL" id="RQD87462.1"/>
    </source>
</evidence>
<dbReference type="InterPro" id="IPR023214">
    <property type="entry name" value="HAD_sf"/>
</dbReference>
<dbReference type="InterPro" id="IPR036412">
    <property type="entry name" value="HAD-like_sf"/>
</dbReference>
<evidence type="ECO:0000256" key="1">
    <source>
        <dbReference type="ARBA" id="ARBA00000830"/>
    </source>
</evidence>
<dbReference type="AlphaFoldDB" id="A0A424Z099"/>
<dbReference type="GO" id="GO:0006281">
    <property type="term" value="P:DNA repair"/>
    <property type="evidence" value="ECO:0007669"/>
    <property type="project" value="TreeGrafter"/>
</dbReference>
<evidence type="ECO:0000313" key="5">
    <source>
        <dbReference type="EMBL" id="AXP08839.1"/>
    </source>
</evidence>
<dbReference type="SUPFAM" id="SSF56784">
    <property type="entry name" value="HAD-like"/>
    <property type="match status" value="1"/>
</dbReference>
<comment type="similarity">
    <text evidence="3">Belongs to the HAD-like hydrolase superfamily. CbbY/CbbZ/Gph/YieH family.</text>
</comment>
<dbReference type="InterPro" id="IPR050155">
    <property type="entry name" value="HAD-like_hydrolase_sf"/>
</dbReference>
<dbReference type="OrthoDB" id="9793014at2"/>
<dbReference type="InterPro" id="IPR041492">
    <property type="entry name" value="HAD_2"/>
</dbReference>
<dbReference type="SMR" id="A0A424Z099"/>
<dbReference type="EC" id="3.1.3.18" evidence="4"/>
<dbReference type="RefSeq" id="WP_066779498.1">
    <property type="nucleotide sequence ID" value="NZ_CBCSFE010000009.1"/>
</dbReference>
<dbReference type="Pfam" id="PF13419">
    <property type="entry name" value="HAD_2"/>
    <property type="match status" value="1"/>
</dbReference>
<dbReference type="InterPro" id="IPR023198">
    <property type="entry name" value="PGP-like_dom2"/>
</dbReference>
<keyword evidence="6" id="KW-0378">Hydrolase</keyword>
<dbReference type="PANTHER" id="PTHR43434">
    <property type="entry name" value="PHOSPHOGLYCOLATE PHOSPHATASE"/>
    <property type="match status" value="1"/>
</dbReference>
<dbReference type="PANTHER" id="PTHR43434:SF1">
    <property type="entry name" value="PHOSPHOGLYCOLATE PHOSPHATASE"/>
    <property type="match status" value="1"/>
</dbReference>
<dbReference type="SFLD" id="SFLDG01129">
    <property type="entry name" value="C1.5:_HAD__Beta-PGM__Phosphata"/>
    <property type="match status" value="1"/>
</dbReference>
<evidence type="ECO:0000256" key="2">
    <source>
        <dbReference type="ARBA" id="ARBA00004818"/>
    </source>
</evidence>
<accession>A0A424Z099</accession>
<evidence type="ECO:0000313" key="7">
    <source>
        <dbReference type="Proteomes" id="UP000093205"/>
    </source>
</evidence>
<dbReference type="STRING" id="1813019.A2J15_05365"/>
<sequence>MHKTILFDLDGTLIDSTNAILNSFQGALKTLGLHSKNNEEIKNLIGYPLEEMFKMLYKHETHLSKDFVLAYAEVYKQIYLEQTALLPKVKQGLELAYEMADLGIVTTKGGRFTPILLEYLGIKPYFKVLISLEDVTHPKPHAEPIILALKRLNKTQKNAYMIGDTLLDIQAAIAANITPLALSCGYGKNDELKAYSKVFSSAYEAIKYIKSIKD</sequence>
<dbReference type="EMBL" id="QURW01000009">
    <property type="protein sequence ID" value="RQD87462.1"/>
    <property type="molecule type" value="Genomic_DNA"/>
</dbReference>
<dbReference type="Gene3D" id="3.40.50.1000">
    <property type="entry name" value="HAD superfamily/HAD-like"/>
    <property type="match status" value="1"/>
</dbReference>
<dbReference type="Proteomes" id="UP000286095">
    <property type="component" value="Unassembled WGS sequence"/>
</dbReference>
<comment type="pathway">
    <text evidence="2">Organic acid metabolism; glycolate biosynthesis; glycolate from 2-phosphoglycolate: step 1/1.</text>
</comment>
<keyword evidence="7" id="KW-1185">Reference proteome</keyword>
<protein>
    <recommendedName>
        <fullName evidence="4">phosphoglycolate phosphatase</fullName>
        <ecNumber evidence="4">3.1.3.18</ecNumber>
    </recommendedName>
</protein>